<dbReference type="AlphaFoldDB" id="A0A2I1D9B7"/>
<gene>
    <name evidence="1" type="ORF">P168DRAFT_325325</name>
</gene>
<reference evidence="1" key="1">
    <citation type="submission" date="2016-12" db="EMBL/GenBank/DDBJ databases">
        <title>The genomes of Aspergillus section Nigri reveals drivers in fungal speciation.</title>
        <authorList>
            <consortium name="DOE Joint Genome Institute"/>
            <person name="Vesth T.C."/>
            <person name="Nybo J."/>
            <person name="Theobald S."/>
            <person name="Brandl J."/>
            <person name="Frisvad J.C."/>
            <person name="Nielsen K.F."/>
            <person name="Lyhne E.K."/>
            <person name="Kogle M.E."/>
            <person name="Kuo A."/>
            <person name="Riley R."/>
            <person name="Clum A."/>
            <person name="Nolan M."/>
            <person name="Lipzen A."/>
            <person name="Salamov A."/>
            <person name="Henrissat B."/>
            <person name="Wiebenga A."/>
            <person name="De vries R.P."/>
            <person name="Grigoriev I.V."/>
            <person name="Mortensen U.H."/>
            <person name="Andersen M.R."/>
            <person name="Baker S.E."/>
        </authorList>
    </citation>
    <scope>NUCLEOTIDE SEQUENCE</scope>
    <source>
        <strain evidence="1">IBT 28561</strain>
    </source>
</reference>
<name>A0A2I1D9B7_ASPC2</name>
<dbReference type="InterPro" id="IPR009297">
    <property type="entry name" value="DUF952"/>
</dbReference>
<evidence type="ECO:0008006" key="3">
    <source>
        <dbReference type="Google" id="ProtNLM"/>
    </source>
</evidence>
<dbReference type="OrthoDB" id="3335358at2759"/>
<keyword evidence="2" id="KW-1185">Reference proteome</keyword>
<dbReference type="PANTHER" id="PTHR34129">
    <property type="entry name" value="BLR1139 PROTEIN"/>
    <property type="match status" value="1"/>
</dbReference>
<dbReference type="Gene3D" id="3.20.170.20">
    <property type="entry name" value="Protein of unknown function DUF952"/>
    <property type="match status" value="1"/>
</dbReference>
<dbReference type="Pfam" id="PF06108">
    <property type="entry name" value="DUF952"/>
    <property type="match status" value="1"/>
</dbReference>
<dbReference type="PANTHER" id="PTHR34129:SF1">
    <property type="entry name" value="DUF952 DOMAIN-CONTAINING PROTEIN"/>
    <property type="match status" value="1"/>
</dbReference>
<dbReference type="RefSeq" id="XP_024695054.1">
    <property type="nucleotide sequence ID" value="XM_024840985.1"/>
</dbReference>
<dbReference type="GeneID" id="36548509"/>
<protein>
    <recommendedName>
        <fullName evidence="3">DUF952 domain protein</fullName>
    </recommendedName>
</protein>
<dbReference type="Proteomes" id="UP000234254">
    <property type="component" value="Unassembled WGS sequence"/>
</dbReference>
<dbReference type="VEuPathDB" id="FungiDB:P168DRAFT_325325"/>
<dbReference type="EMBL" id="MSFM01000003">
    <property type="protein sequence ID" value="PKY06460.1"/>
    <property type="molecule type" value="Genomic_DNA"/>
</dbReference>
<accession>A0A2I1D9B7</accession>
<evidence type="ECO:0000313" key="2">
    <source>
        <dbReference type="Proteomes" id="UP000234254"/>
    </source>
</evidence>
<evidence type="ECO:0000313" key="1">
    <source>
        <dbReference type="EMBL" id="PKY06460.1"/>
    </source>
</evidence>
<sequence>MADAEPLYVYKLVPSSSPVREPLPDRLPVSDIDRSSGFIHLSTAFQVPNTLKAFFNDEPLVYVLRIRYAHIAGETVWESPEGNVCGPRPKEGLFPHLYNGLRLGKDEVESIAIWNNENGWDKALQQSKPWLLF</sequence>
<dbReference type="SUPFAM" id="SSF56399">
    <property type="entry name" value="ADP-ribosylation"/>
    <property type="match status" value="1"/>
</dbReference>
<proteinExistence type="predicted"/>
<comment type="caution">
    <text evidence="1">The sequence shown here is derived from an EMBL/GenBank/DDBJ whole genome shotgun (WGS) entry which is preliminary data.</text>
</comment>
<organism evidence="1 2">
    <name type="scientific">Aspergillus campestris (strain IBT 28561)</name>
    <dbReference type="NCBI Taxonomy" id="1392248"/>
    <lineage>
        <taxon>Eukaryota</taxon>
        <taxon>Fungi</taxon>
        <taxon>Dikarya</taxon>
        <taxon>Ascomycota</taxon>
        <taxon>Pezizomycotina</taxon>
        <taxon>Eurotiomycetes</taxon>
        <taxon>Eurotiomycetidae</taxon>
        <taxon>Eurotiales</taxon>
        <taxon>Aspergillaceae</taxon>
        <taxon>Aspergillus</taxon>
        <taxon>Aspergillus subgen. Circumdati</taxon>
    </lineage>
</organism>